<dbReference type="InterPro" id="IPR016123">
    <property type="entry name" value="Mog1/PsbP_a/b/a-sand"/>
</dbReference>
<dbReference type="Pfam" id="PF09449">
    <property type="entry name" value="DUF2020"/>
    <property type="match status" value="1"/>
</dbReference>
<accession>Q8NLK5</accession>
<dbReference type="PATRIC" id="fig|196627.13.peg.2863"/>
<name>Q8NLK5_CORGL</name>
<dbReference type="SUPFAM" id="SSF55724">
    <property type="entry name" value="Mog1p/PsbP-like"/>
    <property type="match status" value="1"/>
</dbReference>
<dbReference type="eggNOG" id="ENOG50337DZ">
    <property type="taxonomic scope" value="Bacteria"/>
</dbReference>
<evidence type="ECO:0000313" key="2">
    <source>
        <dbReference type="EMBL" id="BAC00331.1"/>
    </source>
</evidence>
<evidence type="ECO:0000313" key="3">
    <source>
        <dbReference type="Proteomes" id="UP000000582"/>
    </source>
</evidence>
<dbReference type="InterPro" id="IPR018567">
    <property type="entry name" value="DUF2020"/>
</dbReference>
<dbReference type="KEGG" id="cgl:Cgl2936"/>
<protein>
    <recommendedName>
        <fullName evidence="1">DUF2020 domain-containing protein</fullName>
    </recommendedName>
</protein>
<dbReference type="Gene3D" id="3.40.1000.10">
    <property type="entry name" value="Mog1/PsbP, alpha/beta/alpha sandwich"/>
    <property type="match status" value="1"/>
</dbReference>
<dbReference type="HOGENOM" id="CLU_099876_0_0_11"/>
<dbReference type="PROSITE" id="PS51257">
    <property type="entry name" value="PROKAR_LIPOPROTEIN"/>
    <property type="match status" value="1"/>
</dbReference>
<gene>
    <name evidence="2" type="ordered locus">Cgl2936</name>
</gene>
<dbReference type="OrthoDB" id="4774058at2"/>
<proteinExistence type="predicted"/>
<dbReference type="BioCyc" id="CORYNE:G18NG-12555-MONOMER"/>
<reference evidence="3" key="1">
    <citation type="journal article" date="2003" name="Appl. Microbiol. Biotechnol.">
        <title>The Corynebacterium glutamicum genome: features and impacts on biotechnological processes.</title>
        <authorList>
            <person name="Ikeda M."/>
            <person name="Nakagawa S."/>
        </authorList>
    </citation>
    <scope>NUCLEOTIDE SEQUENCE [LARGE SCALE GENOMIC DNA]</scope>
    <source>
        <strain evidence="3">ATCC 13032 / DSM 20300 / BCRC 11384 / JCM 1318 / LMG 3730 / NCIMB 10025</strain>
    </source>
</reference>
<dbReference type="EMBL" id="BA000036">
    <property type="protein sequence ID" value="BAC00331.1"/>
    <property type="molecule type" value="Genomic_DNA"/>
</dbReference>
<evidence type="ECO:0000259" key="1">
    <source>
        <dbReference type="Pfam" id="PF09449"/>
    </source>
</evidence>
<dbReference type="Proteomes" id="UP000000582">
    <property type="component" value="Chromosome"/>
</dbReference>
<feature type="domain" description="DUF2020" evidence="1">
    <location>
        <begin position="55"/>
        <end position="196"/>
    </location>
</feature>
<keyword evidence="3" id="KW-1185">Reference proteome</keyword>
<dbReference type="STRING" id="196627.cg3249"/>
<dbReference type="AlphaFoldDB" id="Q8NLK5"/>
<sequence length="196" mass="20939">MRPVSDTRSRLDCMRRTLPTILAASIMLTACTPAEPEATPETTTEAAPEVITDGLPIDAMPAVERTAQTACPYLGTDWVADTNGQRVTGYGTDERFSTPSCVFYSYPEEPQLTVIVRDMATTDDAIAVVDWAAPIDSTEPAEEPAGWSGGRRGGNDTSGALYAVQNGPTAVIVFTNQDQSLKAQLIAEEVIQNLGL</sequence>
<organism evidence="2 3">
    <name type="scientific">Corynebacterium glutamicum (strain ATCC 13032 / DSM 20300 / JCM 1318 / BCRC 11384 / CCUG 27702 / LMG 3730 / NBRC 12168 / NCIMB 10025 / NRRL B-2784 / 534)</name>
    <dbReference type="NCBI Taxonomy" id="196627"/>
    <lineage>
        <taxon>Bacteria</taxon>
        <taxon>Bacillati</taxon>
        <taxon>Actinomycetota</taxon>
        <taxon>Actinomycetes</taxon>
        <taxon>Mycobacteriales</taxon>
        <taxon>Corynebacteriaceae</taxon>
        <taxon>Corynebacterium</taxon>
    </lineage>
</organism>